<dbReference type="EMBL" id="WNKC01000004">
    <property type="protein sequence ID" value="MVF05437.1"/>
    <property type="molecule type" value="Genomic_DNA"/>
</dbReference>
<reference evidence="1 3" key="2">
    <citation type="submission" date="2019-11" db="EMBL/GenBank/DDBJ databases">
        <title>Whole genome sequence of a plant growth promoting strain Serratia marcescens BTL07 isolated from the rhizoplane of Chili (Capsicum annuum).</title>
        <authorList>
            <person name="Dutta S."/>
            <person name="Khatun A."/>
            <person name="Gupta D.R."/>
            <person name="Surovy M.Z."/>
            <person name="Rahman M.M."/>
            <person name="Mahmud N.U."/>
            <person name="Emes R."/>
            <person name="Warry A."/>
            <person name="West H."/>
            <person name="Clarke M.L."/>
            <person name="Islam M.T."/>
        </authorList>
    </citation>
    <scope>NUCLEOTIDE SEQUENCE [LARGE SCALE GENOMIC DNA]</scope>
    <source>
        <strain evidence="1 3">BTL07</strain>
    </source>
</reference>
<protein>
    <submittedName>
        <fullName evidence="2">Uncharacterized protein</fullName>
    </submittedName>
</protein>
<dbReference type="AlphaFoldDB" id="A0A9X8VIU8"/>
<dbReference type="EMBL" id="SPSG01001314">
    <property type="protein sequence ID" value="TFV07082.1"/>
    <property type="molecule type" value="Genomic_DNA"/>
</dbReference>
<comment type="caution">
    <text evidence="2">The sequence shown here is derived from an EMBL/GenBank/DDBJ whole genome shotgun (WGS) entry which is preliminary data.</text>
</comment>
<dbReference type="RefSeq" id="WP_156866292.1">
    <property type="nucleotide sequence ID" value="NZ_JALPZJ010000002.1"/>
</dbReference>
<sequence>MRNRPGTIALDMALYRATLNSSLFEVIINAAYSENVSKVVIDLITIACDANNNIIADLNKEAGDEQSNA</sequence>
<gene>
    <name evidence="2" type="ORF">E0L31_10545</name>
    <name evidence="1" type="ORF">GMA22_19550</name>
</gene>
<evidence type="ECO:0000313" key="1">
    <source>
        <dbReference type="EMBL" id="MVF05437.1"/>
    </source>
</evidence>
<organism evidence="2">
    <name type="scientific">Serratia marcescens</name>
    <dbReference type="NCBI Taxonomy" id="615"/>
    <lineage>
        <taxon>Bacteria</taxon>
        <taxon>Pseudomonadati</taxon>
        <taxon>Pseudomonadota</taxon>
        <taxon>Gammaproteobacteria</taxon>
        <taxon>Enterobacterales</taxon>
        <taxon>Yersiniaceae</taxon>
        <taxon>Serratia</taxon>
    </lineage>
</organism>
<dbReference type="Proteomes" id="UP000443014">
    <property type="component" value="Unassembled WGS sequence"/>
</dbReference>
<proteinExistence type="predicted"/>
<reference evidence="2" key="1">
    <citation type="submission" date="2019-03" db="EMBL/GenBank/DDBJ databases">
        <title>Serratia marcescens strain N2 draft genome.</title>
        <authorList>
            <person name="Yassin A."/>
            <person name="El-Kenawy N."/>
            <person name="Youssef N.H."/>
        </authorList>
    </citation>
    <scope>NUCLEOTIDE SEQUENCE [LARGE SCALE GENOMIC DNA]</scope>
    <source>
        <strain evidence="2">N2</strain>
    </source>
</reference>
<accession>A0A9X8VIU8</accession>
<evidence type="ECO:0000313" key="2">
    <source>
        <dbReference type="EMBL" id="TFV07082.1"/>
    </source>
</evidence>
<evidence type="ECO:0000313" key="3">
    <source>
        <dbReference type="Proteomes" id="UP000443014"/>
    </source>
</evidence>
<name>A0A9X8VIU8_SERMA</name>